<reference evidence="6 7" key="1">
    <citation type="journal article" date="2021" name="Elife">
        <title>Chloroplast acquisition without the gene transfer in kleptoplastic sea slugs, Plakobranchus ocellatus.</title>
        <authorList>
            <person name="Maeda T."/>
            <person name="Takahashi S."/>
            <person name="Yoshida T."/>
            <person name="Shimamura S."/>
            <person name="Takaki Y."/>
            <person name="Nagai Y."/>
            <person name="Toyoda A."/>
            <person name="Suzuki Y."/>
            <person name="Arimoto A."/>
            <person name="Ishii H."/>
            <person name="Satoh N."/>
            <person name="Nishiyama T."/>
            <person name="Hasebe M."/>
            <person name="Maruyama T."/>
            <person name="Minagawa J."/>
            <person name="Obokata J."/>
            <person name="Shigenobu S."/>
        </authorList>
    </citation>
    <scope>NUCLEOTIDE SEQUENCE [LARGE SCALE GENOMIC DNA]</scope>
</reference>
<dbReference type="EMBL" id="BMAT01001774">
    <property type="protein sequence ID" value="GFR92271.1"/>
    <property type="molecule type" value="Genomic_DNA"/>
</dbReference>
<dbReference type="PROSITE" id="PS50023">
    <property type="entry name" value="LIM_DOMAIN_2"/>
    <property type="match status" value="1"/>
</dbReference>
<evidence type="ECO:0000313" key="6">
    <source>
        <dbReference type="EMBL" id="GFR92271.1"/>
    </source>
</evidence>
<dbReference type="PANTHER" id="PTHR24206">
    <property type="entry name" value="OS06G0237300 PROTEIN"/>
    <property type="match status" value="1"/>
</dbReference>
<evidence type="ECO:0000256" key="1">
    <source>
        <dbReference type="ARBA" id="ARBA00022723"/>
    </source>
</evidence>
<evidence type="ECO:0000256" key="2">
    <source>
        <dbReference type="ARBA" id="ARBA00022833"/>
    </source>
</evidence>
<name>A0AAV4H6J7_9GAST</name>
<gene>
    <name evidence="6" type="ORF">ElyMa_000864200</name>
</gene>
<accession>A0AAV4H6J7</accession>
<dbReference type="GO" id="GO:0046872">
    <property type="term" value="F:metal ion binding"/>
    <property type="evidence" value="ECO:0007669"/>
    <property type="project" value="UniProtKB-KW"/>
</dbReference>
<dbReference type="Gene3D" id="2.10.110.10">
    <property type="entry name" value="Cysteine Rich Protein"/>
    <property type="match status" value="1"/>
</dbReference>
<feature type="domain" description="LIM zinc-binding" evidence="5">
    <location>
        <begin position="15"/>
        <end position="75"/>
    </location>
</feature>
<sequence length="82" mass="9312">MLLARCFKSLQGGGKKCEVCAKSVYPQEQIEAGQRFFHKTCFKCSVCNMTLKLQNYSQADKVLFCKKHYQENVVAKNAQVVS</sequence>
<keyword evidence="1 4" id="KW-0479">Metal-binding</keyword>
<proteinExistence type="predicted"/>
<evidence type="ECO:0000313" key="7">
    <source>
        <dbReference type="Proteomes" id="UP000762676"/>
    </source>
</evidence>
<dbReference type="PROSITE" id="PS00478">
    <property type="entry name" value="LIM_DOMAIN_1"/>
    <property type="match status" value="1"/>
</dbReference>
<dbReference type="Pfam" id="PF00412">
    <property type="entry name" value="LIM"/>
    <property type="match status" value="1"/>
</dbReference>
<comment type="caution">
    <text evidence="6">The sequence shown here is derived from an EMBL/GenBank/DDBJ whole genome shotgun (WGS) entry which is preliminary data.</text>
</comment>
<dbReference type="SMART" id="SM00132">
    <property type="entry name" value="LIM"/>
    <property type="match status" value="1"/>
</dbReference>
<evidence type="ECO:0000256" key="3">
    <source>
        <dbReference type="ARBA" id="ARBA00023038"/>
    </source>
</evidence>
<dbReference type="CDD" id="cd09358">
    <property type="entry name" value="LIM_Mical_like"/>
    <property type="match status" value="1"/>
</dbReference>
<protein>
    <submittedName>
        <fullName evidence="6">LIM and SH3 domain protein</fullName>
    </submittedName>
</protein>
<dbReference type="AlphaFoldDB" id="A0AAV4H6J7"/>
<dbReference type="SUPFAM" id="SSF57716">
    <property type="entry name" value="Glucocorticoid receptor-like (DNA-binding domain)"/>
    <property type="match status" value="2"/>
</dbReference>
<keyword evidence="2 4" id="KW-0862">Zinc</keyword>
<evidence type="ECO:0000259" key="5">
    <source>
        <dbReference type="PROSITE" id="PS50023"/>
    </source>
</evidence>
<organism evidence="6 7">
    <name type="scientific">Elysia marginata</name>
    <dbReference type="NCBI Taxonomy" id="1093978"/>
    <lineage>
        <taxon>Eukaryota</taxon>
        <taxon>Metazoa</taxon>
        <taxon>Spiralia</taxon>
        <taxon>Lophotrochozoa</taxon>
        <taxon>Mollusca</taxon>
        <taxon>Gastropoda</taxon>
        <taxon>Heterobranchia</taxon>
        <taxon>Euthyneura</taxon>
        <taxon>Panpulmonata</taxon>
        <taxon>Sacoglossa</taxon>
        <taxon>Placobranchoidea</taxon>
        <taxon>Plakobranchidae</taxon>
        <taxon>Elysia</taxon>
    </lineage>
</organism>
<keyword evidence="7" id="KW-1185">Reference proteome</keyword>
<keyword evidence="3 4" id="KW-0440">LIM domain</keyword>
<dbReference type="Proteomes" id="UP000762676">
    <property type="component" value="Unassembled WGS sequence"/>
</dbReference>
<evidence type="ECO:0000256" key="4">
    <source>
        <dbReference type="PROSITE-ProRule" id="PRU00125"/>
    </source>
</evidence>
<dbReference type="InterPro" id="IPR001781">
    <property type="entry name" value="Znf_LIM"/>
</dbReference>